<name>A0A2Z2KNK8_9BACL</name>
<dbReference type="NCBIfam" id="TIGR02258">
    <property type="entry name" value="2_5_ligase"/>
    <property type="match status" value="1"/>
</dbReference>
<keyword evidence="5" id="KW-1185">Reference proteome</keyword>
<dbReference type="GO" id="GO:0008664">
    <property type="term" value="F:RNA 2',3'-cyclic 3'-phosphodiesterase activity"/>
    <property type="evidence" value="ECO:0007669"/>
    <property type="project" value="UniProtKB-EC"/>
</dbReference>
<feature type="domain" description="Phosphoesterase HXTX" evidence="3">
    <location>
        <begin position="30"/>
        <end position="101"/>
    </location>
</feature>
<comment type="catalytic activity">
    <reaction evidence="2">
        <text>a 3'-end 2',3'-cyclophospho-ribonucleotide-RNA + H2O = a 3'-end 2'-phospho-ribonucleotide-RNA + H(+)</text>
        <dbReference type="Rhea" id="RHEA:11828"/>
        <dbReference type="Rhea" id="RHEA-COMP:10464"/>
        <dbReference type="Rhea" id="RHEA-COMP:17353"/>
        <dbReference type="ChEBI" id="CHEBI:15377"/>
        <dbReference type="ChEBI" id="CHEBI:15378"/>
        <dbReference type="ChEBI" id="CHEBI:83064"/>
        <dbReference type="ChEBI" id="CHEBI:173113"/>
        <dbReference type="EC" id="3.1.4.58"/>
    </reaction>
</comment>
<dbReference type="PANTHER" id="PTHR35561:SF1">
    <property type="entry name" value="RNA 2',3'-CYCLIC PHOSPHODIESTERASE"/>
    <property type="match status" value="1"/>
</dbReference>
<dbReference type="Gene3D" id="3.90.1140.10">
    <property type="entry name" value="Cyclic phosphodiesterase"/>
    <property type="match status" value="1"/>
</dbReference>
<dbReference type="InterPro" id="IPR014051">
    <property type="entry name" value="Phosphoesterase_HXTX"/>
</dbReference>
<feature type="active site" description="Proton acceptor" evidence="2">
    <location>
        <position position="137"/>
    </location>
</feature>
<dbReference type="SUPFAM" id="SSF55144">
    <property type="entry name" value="LigT-like"/>
    <property type="match status" value="1"/>
</dbReference>
<dbReference type="RefSeq" id="WP_087920014.1">
    <property type="nucleotide sequence ID" value="NZ_CP021780.1"/>
</dbReference>
<dbReference type="InterPro" id="IPR009097">
    <property type="entry name" value="Cyclic_Pdiesterase"/>
</dbReference>
<proteinExistence type="inferred from homology"/>
<gene>
    <name evidence="4" type="ORF">B9T62_38310</name>
</gene>
<evidence type="ECO:0000259" key="3">
    <source>
        <dbReference type="Pfam" id="PF02834"/>
    </source>
</evidence>
<protein>
    <recommendedName>
        <fullName evidence="2">RNA 2',3'-cyclic phosphodiesterase</fullName>
        <shortName evidence="2">RNA 2',3'-CPDase</shortName>
        <ecNumber evidence="2">3.1.4.58</ecNumber>
    </recommendedName>
</protein>
<dbReference type="AlphaFoldDB" id="A0A2Z2KNK8"/>
<dbReference type="GO" id="GO:0004113">
    <property type="term" value="F:2',3'-cyclic-nucleotide 3'-phosphodiesterase activity"/>
    <property type="evidence" value="ECO:0007669"/>
    <property type="project" value="InterPro"/>
</dbReference>
<dbReference type="EMBL" id="CP021780">
    <property type="protein sequence ID" value="ASA26055.1"/>
    <property type="molecule type" value="Genomic_DNA"/>
</dbReference>
<evidence type="ECO:0000313" key="5">
    <source>
        <dbReference type="Proteomes" id="UP000249890"/>
    </source>
</evidence>
<keyword evidence="1 2" id="KW-0378">Hydrolase</keyword>
<dbReference type="Pfam" id="PF02834">
    <property type="entry name" value="LigT_PEase"/>
    <property type="match status" value="1"/>
</dbReference>
<dbReference type="OrthoDB" id="9789350at2"/>
<feature type="active site" description="Proton donor" evidence="2">
    <location>
        <position position="50"/>
    </location>
</feature>
<accession>A0A2Z2KNK8</accession>
<sequence>MEMKGINDETERLFIAVPLPRELQGIVGEQCGRLSRKLQFAKWTHPQDYHITLQFMGDIPIRNIPPLLEALQEAEKGMKPFKLSLHTWGIFGLPEAPRVLWAGISGELDKLEELHRSVTNTTRLLGYSNEARPYKPHLTLARKYRDPEPFTAARLADTLGSGADSALPGGGEDWTVDRFVVYATRMNAVPMYEMIENMTFF</sequence>
<feature type="short sequence motif" description="HXTX 2" evidence="2">
    <location>
        <begin position="137"/>
        <end position="140"/>
    </location>
</feature>
<organism evidence="4 5">
    <name type="scientific">Paenibacillus donghaensis</name>
    <dbReference type="NCBI Taxonomy" id="414771"/>
    <lineage>
        <taxon>Bacteria</taxon>
        <taxon>Bacillati</taxon>
        <taxon>Bacillota</taxon>
        <taxon>Bacilli</taxon>
        <taxon>Bacillales</taxon>
        <taxon>Paenibacillaceae</taxon>
        <taxon>Paenibacillus</taxon>
    </lineage>
</organism>
<dbReference type="EC" id="3.1.4.58" evidence="2"/>
<dbReference type="Proteomes" id="UP000249890">
    <property type="component" value="Chromosome"/>
</dbReference>
<evidence type="ECO:0000256" key="1">
    <source>
        <dbReference type="ARBA" id="ARBA00022801"/>
    </source>
</evidence>
<feature type="short sequence motif" description="HXTX 1" evidence="2">
    <location>
        <begin position="50"/>
        <end position="53"/>
    </location>
</feature>
<reference evidence="4 5" key="1">
    <citation type="submission" date="2017-06" db="EMBL/GenBank/DDBJ databases">
        <title>Complete genome sequence of Paenibacillus donghaensis KCTC 13049T isolated from East Sea sediment, South Korea.</title>
        <authorList>
            <person name="Jung B.K."/>
            <person name="Hong S.-J."/>
            <person name="Shin J.-H."/>
        </authorList>
    </citation>
    <scope>NUCLEOTIDE SEQUENCE [LARGE SCALE GENOMIC DNA]</scope>
    <source>
        <strain evidence="4 5">KCTC 13049</strain>
    </source>
</reference>
<dbReference type="PANTHER" id="PTHR35561">
    <property type="entry name" value="RNA 2',3'-CYCLIC PHOSPHODIESTERASE"/>
    <property type="match status" value="1"/>
</dbReference>
<evidence type="ECO:0000313" key="4">
    <source>
        <dbReference type="EMBL" id="ASA26055.1"/>
    </source>
</evidence>
<comment type="function">
    <text evidence="2">Hydrolyzes RNA 2',3'-cyclic phosphodiester to an RNA 2'-phosphomonoester.</text>
</comment>
<evidence type="ECO:0000256" key="2">
    <source>
        <dbReference type="HAMAP-Rule" id="MF_01940"/>
    </source>
</evidence>
<dbReference type="KEGG" id="pdh:B9T62_38310"/>
<comment type="similarity">
    <text evidence="2">Belongs to the 2H phosphoesterase superfamily. ThpR family.</text>
</comment>
<dbReference type="HAMAP" id="MF_01940">
    <property type="entry name" value="RNA_CPDase"/>
    <property type="match status" value="1"/>
</dbReference>
<dbReference type="InterPro" id="IPR004175">
    <property type="entry name" value="RNA_CPDase"/>
</dbReference>